<keyword evidence="1" id="KW-1133">Transmembrane helix</keyword>
<feature type="transmembrane region" description="Helical" evidence="1">
    <location>
        <begin position="46"/>
        <end position="70"/>
    </location>
</feature>
<keyword evidence="1" id="KW-0472">Membrane</keyword>
<feature type="transmembrane region" description="Helical" evidence="1">
    <location>
        <begin position="7"/>
        <end position="26"/>
    </location>
</feature>
<dbReference type="EMBL" id="PYAS01000008">
    <property type="protein sequence ID" value="PSL27465.1"/>
    <property type="molecule type" value="Genomic_DNA"/>
</dbReference>
<dbReference type="OrthoDB" id="9909100at2"/>
<keyword evidence="1" id="KW-0812">Transmembrane</keyword>
<proteinExistence type="predicted"/>
<organism evidence="2 3">
    <name type="scientific">Dyadobacter jiangsuensis</name>
    <dbReference type="NCBI Taxonomy" id="1591085"/>
    <lineage>
        <taxon>Bacteria</taxon>
        <taxon>Pseudomonadati</taxon>
        <taxon>Bacteroidota</taxon>
        <taxon>Cytophagia</taxon>
        <taxon>Cytophagales</taxon>
        <taxon>Spirosomataceae</taxon>
        <taxon>Dyadobacter</taxon>
    </lineage>
</organism>
<dbReference type="RefSeq" id="WP_106596855.1">
    <property type="nucleotide sequence ID" value="NZ_PYAS01000008.1"/>
</dbReference>
<sequence length="159" mass="17026">MKTSAIAYIGWLLVGVISLFYTYGIIEAIRISWGAGPIAREYSEVLSAMVGSIQALLLANLGALLGISIADPSSNVARQLMLNRPTQQKANLNPPTASGVQEKVQLVAMVMYVISLIACLVTWIMEDFSSESENVVSVISNSGKMFIGVALAYVTAVLR</sequence>
<name>A0A2P8G0P6_9BACT</name>
<feature type="transmembrane region" description="Helical" evidence="1">
    <location>
        <begin position="106"/>
        <end position="125"/>
    </location>
</feature>
<keyword evidence="3" id="KW-1185">Reference proteome</keyword>
<dbReference type="AlphaFoldDB" id="A0A2P8G0P6"/>
<accession>A0A2P8G0P6</accession>
<gene>
    <name evidence="2" type="ORF">CLV60_108323</name>
</gene>
<evidence type="ECO:0000313" key="3">
    <source>
        <dbReference type="Proteomes" id="UP000241964"/>
    </source>
</evidence>
<comment type="caution">
    <text evidence="2">The sequence shown here is derived from an EMBL/GenBank/DDBJ whole genome shotgun (WGS) entry which is preliminary data.</text>
</comment>
<evidence type="ECO:0000256" key="1">
    <source>
        <dbReference type="SAM" id="Phobius"/>
    </source>
</evidence>
<protein>
    <submittedName>
        <fullName evidence="2">Uncharacterized protein</fullName>
    </submittedName>
</protein>
<dbReference type="Proteomes" id="UP000241964">
    <property type="component" value="Unassembled WGS sequence"/>
</dbReference>
<feature type="transmembrane region" description="Helical" evidence="1">
    <location>
        <begin position="137"/>
        <end position="158"/>
    </location>
</feature>
<evidence type="ECO:0000313" key="2">
    <source>
        <dbReference type="EMBL" id="PSL27465.1"/>
    </source>
</evidence>
<reference evidence="2 3" key="1">
    <citation type="submission" date="2018-03" db="EMBL/GenBank/DDBJ databases">
        <title>Genomic Encyclopedia of Archaeal and Bacterial Type Strains, Phase II (KMG-II): from individual species to whole genera.</title>
        <authorList>
            <person name="Goeker M."/>
        </authorList>
    </citation>
    <scope>NUCLEOTIDE SEQUENCE [LARGE SCALE GENOMIC DNA]</scope>
    <source>
        <strain evidence="2 3">DSM 29057</strain>
    </source>
</reference>